<keyword evidence="2" id="KW-0812">Transmembrane</keyword>
<dbReference type="AlphaFoldDB" id="A0A6I4T0B8"/>
<comment type="caution">
    <text evidence="3">The sequence shown here is derived from an EMBL/GenBank/DDBJ whole genome shotgun (WGS) entry which is preliminary data.</text>
</comment>
<evidence type="ECO:0000313" key="4">
    <source>
        <dbReference type="Proteomes" id="UP000433652"/>
    </source>
</evidence>
<keyword evidence="2" id="KW-1133">Transmembrane helix</keyword>
<feature type="transmembrane region" description="Helical" evidence="2">
    <location>
        <begin position="48"/>
        <end position="65"/>
    </location>
</feature>
<dbReference type="GO" id="GO:0009253">
    <property type="term" value="P:peptidoglycan catabolic process"/>
    <property type="evidence" value="ECO:0007669"/>
    <property type="project" value="InterPro"/>
</dbReference>
<dbReference type="EMBL" id="WTYM01000058">
    <property type="protein sequence ID" value="MXO61059.1"/>
    <property type="molecule type" value="Genomic_DNA"/>
</dbReference>
<keyword evidence="2" id="KW-0472">Membrane</keyword>
<evidence type="ECO:0000256" key="1">
    <source>
        <dbReference type="ARBA" id="ARBA00010646"/>
    </source>
</evidence>
<dbReference type="InterPro" id="IPR002053">
    <property type="entry name" value="Glyco_hydro_25"/>
</dbReference>
<protein>
    <submittedName>
        <fullName evidence="3">Lysozyme</fullName>
    </submittedName>
</protein>
<proteinExistence type="inferred from homology"/>
<reference evidence="3 4" key="1">
    <citation type="submission" date="2019-12" db="EMBL/GenBank/DDBJ databases">
        <title>Genomic-based taxomic classification of the family Erythrobacteraceae.</title>
        <authorList>
            <person name="Xu L."/>
        </authorList>
    </citation>
    <scope>NUCLEOTIDE SEQUENCE [LARGE SCALE GENOMIC DNA]</scope>
    <source>
        <strain evidence="3 4">MCCC 1K01500</strain>
    </source>
</reference>
<evidence type="ECO:0000313" key="3">
    <source>
        <dbReference type="EMBL" id="MXO61059.1"/>
    </source>
</evidence>
<sequence>MERSNSTTIPPGGSLRWSACSISGPDNRQVARTGSMGRKKAFRWRTRILALFLLAALVAGGWAWWTAQHWRPERKDFPVQGVIVGARDGRVNFPAFRAIGAQFVYLDASSGAGGRDPAFSRNLRNVRGSGLSVGVVHTYDPCEPAERQSANFVTIVPRDGGLLPPAIALLGTAEDCPERVSEQAVESELTTFLNQIEGHVGQPAVLLVSPEFEARYNIASKIERNLWLERDFMQPDYAGRPWTLWTANAHYRNDASPEPVRWVVLQP</sequence>
<evidence type="ECO:0000256" key="2">
    <source>
        <dbReference type="SAM" id="Phobius"/>
    </source>
</evidence>
<dbReference type="Proteomes" id="UP000433652">
    <property type="component" value="Unassembled WGS sequence"/>
</dbReference>
<gene>
    <name evidence="3" type="ORF">GRI89_16065</name>
</gene>
<organism evidence="3 4">
    <name type="scientific">Croceibacterium salegens</name>
    <dbReference type="NCBI Taxonomy" id="1737568"/>
    <lineage>
        <taxon>Bacteria</taxon>
        <taxon>Pseudomonadati</taxon>
        <taxon>Pseudomonadota</taxon>
        <taxon>Alphaproteobacteria</taxon>
        <taxon>Sphingomonadales</taxon>
        <taxon>Erythrobacteraceae</taxon>
        <taxon>Croceibacterium</taxon>
    </lineage>
</organism>
<comment type="similarity">
    <text evidence="1">Belongs to the glycosyl hydrolase 25 family.</text>
</comment>
<dbReference type="Gene3D" id="3.20.20.80">
    <property type="entry name" value="Glycosidases"/>
    <property type="match status" value="1"/>
</dbReference>
<dbReference type="CDD" id="cd00599">
    <property type="entry name" value="GH25_muramidase"/>
    <property type="match status" value="1"/>
</dbReference>
<dbReference type="OrthoDB" id="9798192at2"/>
<accession>A0A6I4T0B8</accession>
<dbReference type="GO" id="GO:0016998">
    <property type="term" value="P:cell wall macromolecule catabolic process"/>
    <property type="evidence" value="ECO:0007669"/>
    <property type="project" value="InterPro"/>
</dbReference>
<name>A0A6I4T0B8_9SPHN</name>
<dbReference type="Pfam" id="PF01183">
    <property type="entry name" value="Glyco_hydro_25"/>
    <property type="match status" value="1"/>
</dbReference>
<dbReference type="GO" id="GO:0003796">
    <property type="term" value="F:lysozyme activity"/>
    <property type="evidence" value="ECO:0007669"/>
    <property type="project" value="InterPro"/>
</dbReference>
<dbReference type="InterPro" id="IPR017853">
    <property type="entry name" value="GH"/>
</dbReference>
<dbReference type="SUPFAM" id="SSF51445">
    <property type="entry name" value="(Trans)glycosidases"/>
    <property type="match status" value="1"/>
</dbReference>
<dbReference type="PROSITE" id="PS51904">
    <property type="entry name" value="GLYCOSYL_HYDROL_F25_2"/>
    <property type="match status" value="1"/>
</dbReference>
<keyword evidence="4" id="KW-1185">Reference proteome</keyword>